<dbReference type="InterPro" id="IPR020472">
    <property type="entry name" value="WD40_PAC1"/>
</dbReference>
<dbReference type="PRINTS" id="PR00320">
    <property type="entry name" value="GPROTEINBRPT"/>
</dbReference>
<dbReference type="PROSITE" id="PS50082">
    <property type="entry name" value="WD_REPEATS_2"/>
    <property type="match status" value="5"/>
</dbReference>
<evidence type="ECO:0008006" key="6">
    <source>
        <dbReference type="Google" id="ProtNLM"/>
    </source>
</evidence>
<feature type="repeat" description="WD" evidence="3">
    <location>
        <begin position="10"/>
        <end position="42"/>
    </location>
</feature>
<dbReference type="Pfam" id="PF00400">
    <property type="entry name" value="WD40"/>
    <property type="match status" value="5"/>
</dbReference>
<dbReference type="SUPFAM" id="SSF50978">
    <property type="entry name" value="WD40 repeat-like"/>
    <property type="match status" value="1"/>
</dbReference>
<dbReference type="InterPro" id="IPR015943">
    <property type="entry name" value="WD40/YVTN_repeat-like_dom_sf"/>
</dbReference>
<dbReference type="InterPro" id="IPR036322">
    <property type="entry name" value="WD40_repeat_dom_sf"/>
</dbReference>
<feature type="repeat" description="WD" evidence="3">
    <location>
        <begin position="280"/>
        <end position="315"/>
    </location>
</feature>
<dbReference type="SMART" id="SM00320">
    <property type="entry name" value="WD40"/>
    <property type="match status" value="7"/>
</dbReference>
<dbReference type="GO" id="GO:0016593">
    <property type="term" value="C:Cdc73/Paf1 complex"/>
    <property type="evidence" value="ECO:0007669"/>
    <property type="project" value="TreeGrafter"/>
</dbReference>
<evidence type="ECO:0000313" key="4">
    <source>
        <dbReference type="EMBL" id="KAI7844477.1"/>
    </source>
</evidence>
<sequence>MRLSLLQKQENAHDDSVWACAWAPGSNTLVTGSVDESVKLWQEAGDTLEQRHHLVGLSLGVVGVSVDGSGQYGAAASLDSYVTVWNMGDYSTVHQFTDIPPSETWGLAFAPPAASGDDKLLLAVAGGSSNSVRILDVNAKAEVAKLDMPEAADKQRREKFVLSVAYSPDGRRIAAGGMDGTVALFDAASGKLLHTLAGHFKPVRDLCFTPDSKCVLTACDDMHAHLYDAEHAELIEALSGHESWVLSVSAHPSGTAFATGSSDSKVKLWDLQTRTCAQTVSEHSDQVWGVRFRQDGTRLASVSDDRAVCLFDFAA</sequence>
<protein>
    <recommendedName>
        <fullName evidence="6">Anaphase-promoting complex subunit 4 WD40 domain-containing protein</fullName>
    </recommendedName>
</protein>
<keyword evidence="5" id="KW-1185">Reference proteome</keyword>
<feature type="repeat" description="WD" evidence="3">
    <location>
        <begin position="154"/>
        <end position="195"/>
    </location>
</feature>
<name>A0AAD5H927_9CHLO</name>
<dbReference type="InterPro" id="IPR001680">
    <property type="entry name" value="WD40_rpt"/>
</dbReference>
<evidence type="ECO:0000256" key="3">
    <source>
        <dbReference type="PROSITE-ProRule" id="PRU00221"/>
    </source>
</evidence>
<dbReference type="PROSITE" id="PS50294">
    <property type="entry name" value="WD_REPEATS_REGION"/>
    <property type="match status" value="3"/>
</dbReference>
<dbReference type="EMBL" id="JADXDR010000028">
    <property type="protein sequence ID" value="KAI7844477.1"/>
    <property type="molecule type" value="Genomic_DNA"/>
</dbReference>
<comment type="caution">
    <text evidence="4">The sequence shown here is derived from an EMBL/GenBank/DDBJ whole genome shotgun (WGS) entry which is preliminary data.</text>
</comment>
<proteinExistence type="predicted"/>
<feature type="repeat" description="WD" evidence="3">
    <location>
        <begin position="238"/>
        <end position="279"/>
    </location>
</feature>
<dbReference type="Proteomes" id="UP001205105">
    <property type="component" value="Unassembled WGS sequence"/>
</dbReference>
<accession>A0AAD5H927</accession>
<organism evidence="4 5">
    <name type="scientific">Chlorella ohadii</name>
    <dbReference type="NCBI Taxonomy" id="2649997"/>
    <lineage>
        <taxon>Eukaryota</taxon>
        <taxon>Viridiplantae</taxon>
        <taxon>Chlorophyta</taxon>
        <taxon>core chlorophytes</taxon>
        <taxon>Trebouxiophyceae</taxon>
        <taxon>Chlorellales</taxon>
        <taxon>Chlorellaceae</taxon>
        <taxon>Chlorella clade</taxon>
        <taxon>Chlorella</taxon>
    </lineage>
</organism>
<reference evidence="4" key="1">
    <citation type="submission" date="2020-11" db="EMBL/GenBank/DDBJ databases">
        <title>Chlorella ohadii genome sequencing and assembly.</title>
        <authorList>
            <person name="Murik O."/>
            <person name="Treves H."/>
            <person name="Kedem I."/>
            <person name="Shotland Y."/>
            <person name="Kaplan A."/>
        </authorList>
    </citation>
    <scope>NUCLEOTIDE SEQUENCE</scope>
    <source>
        <strain evidence="4">1</strain>
    </source>
</reference>
<feature type="repeat" description="WD" evidence="3">
    <location>
        <begin position="196"/>
        <end position="237"/>
    </location>
</feature>
<dbReference type="PANTHER" id="PTHR44090">
    <property type="entry name" value="WD REPEAT-CONTAINING PROTEIN 61"/>
    <property type="match status" value="1"/>
</dbReference>
<evidence type="ECO:0000256" key="1">
    <source>
        <dbReference type="ARBA" id="ARBA00022574"/>
    </source>
</evidence>
<dbReference type="InterPro" id="IPR051510">
    <property type="entry name" value="SKI8"/>
</dbReference>
<evidence type="ECO:0000313" key="5">
    <source>
        <dbReference type="Proteomes" id="UP001205105"/>
    </source>
</evidence>
<dbReference type="CDD" id="cd00200">
    <property type="entry name" value="WD40"/>
    <property type="match status" value="1"/>
</dbReference>
<gene>
    <name evidence="4" type="ORF">COHA_001937</name>
</gene>
<keyword evidence="1 3" id="KW-0853">WD repeat</keyword>
<dbReference type="AlphaFoldDB" id="A0AAD5H927"/>
<dbReference type="PANTHER" id="PTHR44090:SF1">
    <property type="entry name" value="SUPERKILLER COMPLEX PROTEIN 8"/>
    <property type="match status" value="1"/>
</dbReference>
<evidence type="ECO:0000256" key="2">
    <source>
        <dbReference type="ARBA" id="ARBA00022737"/>
    </source>
</evidence>
<dbReference type="Gene3D" id="2.130.10.10">
    <property type="entry name" value="YVTN repeat-like/Quinoprotein amine dehydrogenase"/>
    <property type="match status" value="1"/>
</dbReference>
<keyword evidence="2" id="KW-0677">Repeat</keyword>